<keyword evidence="1" id="KW-0812">Transmembrane</keyword>
<feature type="chain" id="PRO_5035759232" description="Transmembrane protein" evidence="2">
    <location>
        <begin position="16"/>
        <end position="1777"/>
    </location>
</feature>
<gene>
    <name evidence="3" type="ORF">PPRIM_AZ9-3.1.T2030003</name>
</gene>
<protein>
    <recommendedName>
        <fullName evidence="5">Transmembrane protein</fullName>
    </recommendedName>
</protein>
<keyword evidence="2" id="KW-0732">Signal</keyword>
<evidence type="ECO:0000313" key="4">
    <source>
        <dbReference type="Proteomes" id="UP000688137"/>
    </source>
</evidence>
<evidence type="ECO:0000313" key="3">
    <source>
        <dbReference type="EMBL" id="CAD8117539.1"/>
    </source>
</evidence>
<evidence type="ECO:0000256" key="2">
    <source>
        <dbReference type="SAM" id="SignalP"/>
    </source>
</evidence>
<feature type="signal peptide" evidence="2">
    <location>
        <begin position="1"/>
        <end position="15"/>
    </location>
</feature>
<evidence type="ECO:0008006" key="5">
    <source>
        <dbReference type="Google" id="ProtNLM"/>
    </source>
</evidence>
<evidence type="ECO:0000256" key="1">
    <source>
        <dbReference type="SAM" id="Phobius"/>
    </source>
</evidence>
<feature type="transmembrane region" description="Helical" evidence="1">
    <location>
        <begin position="1742"/>
        <end position="1761"/>
    </location>
</feature>
<keyword evidence="1" id="KW-1133">Transmembrane helix</keyword>
<proteinExistence type="predicted"/>
<reference evidence="3" key="1">
    <citation type="submission" date="2021-01" db="EMBL/GenBank/DDBJ databases">
        <authorList>
            <consortium name="Genoscope - CEA"/>
            <person name="William W."/>
        </authorList>
    </citation>
    <scope>NUCLEOTIDE SEQUENCE</scope>
</reference>
<keyword evidence="1" id="KW-0472">Membrane</keyword>
<accession>A0A8S1QPH1</accession>
<comment type="caution">
    <text evidence="3">The sequence shown here is derived from an EMBL/GenBank/DDBJ whole genome shotgun (WGS) entry which is preliminary data.</text>
</comment>
<dbReference type="Proteomes" id="UP000688137">
    <property type="component" value="Unassembled WGS sequence"/>
</dbReference>
<dbReference type="EMBL" id="CAJJDM010000212">
    <property type="protein sequence ID" value="CAD8117539.1"/>
    <property type="molecule type" value="Genomic_DNA"/>
</dbReference>
<keyword evidence="4" id="KW-1185">Reference proteome</keyword>
<name>A0A8S1QPH1_PARPR</name>
<organism evidence="3 4">
    <name type="scientific">Paramecium primaurelia</name>
    <dbReference type="NCBI Taxonomy" id="5886"/>
    <lineage>
        <taxon>Eukaryota</taxon>
        <taxon>Sar</taxon>
        <taxon>Alveolata</taxon>
        <taxon>Ciliophora</taxon>
        <taxon>Intramacronucleata</taxon>
        <taxon>Oligohymenophorea</taxon>
        <taxon>Peniculida</taxon>
        <taxon>Parameciidae</taxon>
        <taxon>Paramecium</taxon>
    </lineage>
</organism>
<sequence length="1777" mass="210039">MIFFILTIFVQSCFWKYEDMTLYPTNGEYLEYPMNQLLNEKLFFNHYENIQLIYHYEPSVPNVQITNAFNEIIQIEGHEFISVSSNQTHFATITKDYYIILYQWKNLNIQQQGQGVKIEKIYKCYNIVFFADIDILLDCYTEGHFHLLQLMNTSFEIVYSIQANKPIKSQMQGIYNESKPFLIYAQYYQNISIITLFSSQFKNLTFYQDQFIQIAIPLRENPFIYILEQSIIKLFIISQNNTFELIAPFDLGFYGKVDNFQVYYNYQIYFQCDQILVNYYYKKYREEYLGCQNQLILLNSYFINIKQQKLIQSFLNNEFIVIQQELQLTLYQQQESNSIGSILINDNTQIYLNTYDNYLFMFNRQIIVYELKIQQLSINLTDQQVQGITYDITIFAKQFNLTFIGICKMFMSITILDQNDTNIYVMFNKNFPQYRYISYDEKDEKIFVGYSGKLLQYTLNTDNKQFGQFSQTTFKEGLIYINNSFNLAQFYKRQLIGVTNESIQILDISFTPYSYEKLMDINISIQAQQLQVSDCDHYSLSYCHLIIGLSDDYTVYLYLIYYQKNYYSSSEFKFEQQIQQFFITQYNLITLIINQEIQIMTLNFTDLVIINETMINTLFNADSKLKFNPIQIVVNNQRFSQYLLINNIDNVIIISIIQSNILIPISIIEVKFQIKQINIVNQLLVLSYICNKGFDLCFQVWSIENFKYPFFMRNMTSVDYKNYLQILSDNFFFYVQFLNYTVYVYNPQLPQHMSLYYQINLSTKLNCTDYYNFGSILYFENQISSLSIQQSFNLKVNQAQNFSRSYPQMIYNYTVTSLLNVTANQSTPNQSLTYLSNFTYFQPKTIIIKDLLITDLNLTDRTFTIPMNIILDRQASLCYFPNSSDVDKIDRFNQSDQQYFTNDECNLTNFGYFKTTTTNQTYTLVTAVNNQFFVLQNNSVIDIYNQYFVQLTSFNYSNLNFAECLKSTSYNLTLSSICQNDTAQYWLSIYFDSNGSVINRSLMQIPFKFTYIKKISNIATLNFILGSNNTYNRGLYLLNPLNNSMQQLNQYQGQIYCKDFSVSLYNSSLDMNQSNLVLVIYIMDDVIYQYINFNKNSITLSGSQGFYIYPYYFTQILILQVKFQIKQINIVNQQLVLSYICNYGFDLCFQVWSIQNFKYPFFMRNMPNVQNKNNIQILSDDWFFYVQFQNYNLYVYNPKLPQHMSLYYLLILSSKLISTIQYSLKSILYFETYINSLSTEQNFQFKVNQSLNFSHSYPQLIYNYTITSLVNQTANQTTPNQSLTYLSNFTYFQPKTTITVDLLIQDLNLTDRTFTIPVNIILDRQASLCYFPKSSDVDKIDKKVDQFDQQYFTNDECNLTNFVYFTKNIDLNYTQVTAVNNKFFILQNNSAIRIVNQYFEFLQSYDYSNLNFTECLKSTSYNLSLSSICQNDTAQYWLSIYFDSNGIVINRSLLQIAYKFTYISKISNIAALNFILGSYNQNSQNLYLLNPLNNSIQLLISDCQDFSVSLYNSSLDMNQSNLVIIIYISNYYDVFYQYLYFNKYSITQSNFLVLFSDNLLYAQILILQIIDKQIFFLITSTEGFGYLLFYKLFQNQLSFQDLITTIPAYVNDDIVLVPNFVYSNGFLLQQFKQGNTYIIGVYYITDLLINNLEEPILMLGQLNSTSSGYALITNIEDRNATCLALNNGSVLYYPISTRTLKCHYRQDKKTKHVNIICKNDFSDGVYDINFMLPDLNYNSRRWIYSLIIIIILQLIGFYILVKYRMRNIGYINTEIEL</sequence>